<dbReference type="Gene3D" id="3.40.50.1220">
    <property type="entry name" value="TPP-binding domain"/>
    <property type="match status" value="1"/>
</dbReference>
<dbReference type="InterPro" id="IPR003000">
    <property type="entry name" value="Sirtuin"/>
</dbReference>
<feature type="binding site" evidence="5 6">
    <location>
        <position position="232"/>
    </location>
    <ligand>
        <name>Zn(2+)</name>
        <dbReference type="ChEBI" id="CHEBI:29105"/>
    </ligand>
</feature>
<protein>
    <recommendedName>
        <fullName evidence="5">NAD-dependent protein deacetylase</fullName>
        <ecNumber evidence="5">2.3.1.286</ecNumber>
    </recommendedName>
    <alternativeName>
        <fullName evidence="5">Regulatory protein SIR2 homolog</fullName>
    </alternativeName>
</protein>
<dbReference type="SUPFAM" id="SSF52467">
    <property type="entry name" value="DHS-like NAD/FAD-binding domain"/>
    <property type="match status" value="1"/>
</dbReference>
<gene>
    <name evidence="5" type="primary">cobB</name>
    <name evidence="9" type="ORF">MOPEL_007_00930</name>
</gene>
<feature type="binding site" evidence="5">
    <location>
        <begin position="150"/>
        <end position="153"/>
    </location>
    <ligand>
        <name>NAD(+)</name>
        <dbReference type="ChEBI" id="CHEBI:57540"/>
    </ligand>
</feature>
<feature type="binding site" evidence="5 6">
    <location>
        <position position="229"/>
    </location>
    <ligand>
        <name>Zn(2+)</name>
        <dbReference type="ChEBI" id="CHEBI:29105"/>
    </ligand>
</feature>
<dbReference type="eggNOG" id="COG0846">
    <property type="taxonomic scope" value="Bacteria"/>
</dbReference>
<feature type="active site" description="Proton acceptor" evidence="5 6">
    <location>
        <position position="168"/>
    </location>
</feature>
<comment type="caution">
    <text evidence="5">Lacks conserved residue(s) required for the propagation of feature annotation.</text>
</comment>
<proteinExistence type="inferred from homology"/>
<feature type="domain" description="Deacetylase sirtuin-type" evidence="8">
    <location>
        <begin position="49"/>
        <end position="328"/>
    </location>
</feature>
<dbReference type="PANTHER" id="PTHR11085">
    <property type="entry name" value="NAD-DEPENDENT PROTEIN DEACYLASE SIRTUIN-5, MITOCHONDRIAL-RELATED"/>
    <property type="match status" value="1"/>
</dbReference>
<dbReference type="EMBL" id="BAFE01000007">
    <property type="protein sequence ID" value="GAB47277.1"/>
    <property type="molecule type" value="Genomic_DNA"/>
</dbReference>
<evidence type="ECO:0000259" key="8">
    <source>
        <dbReference type="PROSITE" id="PS50305"/>
    </source>
</evidence>
<dbReference type="Pfam" id="PF02146">
    <property type="entry name" value="SIR2"/>
    <property type="match status" value="1"/>
</dbReference>
<dbReference type="NCBIfam" id="NF003738">
    <property type="entry name" value="PRK05333.1"/>
    <property type="match status" value="1"/>
</dbReference>
<accession>H5UNG9</accession>
<evidence type="ECO:0000256" key="2">
    <source>
        <dbReference type="ARBA" id="ARBA00022723"/>
    </source>
</evidence>
<keyword evidence="10" id="KW-1185">Reference proteome</keyword>
<dbReference type="InterPro" id="IPR026591">
    <property type="entry name" value="Sirtuin_cat_small_dom_sf"/>
</dbReference>
<evidence type="ECO:0000256" key="6">
    <source>
        <dbReference type="PROSITE-ProRule" id="PRU00236"/>
    </source>
</evidence>
<reference evidence="9 10" key="1">
    <citation type="submission" date="2012-02" db="EMBL/GenBank/DDBJ databases">
        <title>Whole genome shotgun sequence of Mobilicoccus pelagius NBRC 104925.</title>
        <authorList>
            <person name="Yoshida Y."/>
            <person name="Hosoyama A."/>
            <person name="Tsuchikane K."/>
            <person name="Katsumata H."/>
            <person name="Yamazaki S."/>
            <person name="Fujita N."/>
        </authorList>
    </citation>
    <scope>NUCLEOTIDE SEQUENCE [LARGE SCALE GENOMIC DNA]</scope>
    <source>
        <strain evidence="9 10">NBRC 104925</strain>
    </source>
</reference>
<comment type="caution">
    <text evidence="9">The sequence shown here is derived from an EMBL/GenBank/DDBJ whole genome shotgun (WGS) entry which is preliminary data.</text>
</comment>
<evidence type="ECO:0000256" key="7">
    <source>
        <dbReference type="SAM" id="MobiDB-lite"/>
    </source>
</evidence>
<evidence type="ECO:0000256" key="5">
    <source>
        <dbReference type="HAMAP-Rule" id="MF_01967"/>
    </source>
</evidence>
<comment type="catalytic activity">
    <reaction evidence="5">
        <text>N(6)-acetyl-L-lysyl-[protein] + NAD(+) + H2O = 2''-O-acetyl-ADP-D-ribose + nicotinamide + L-lysyl-[protein]</text>
        <dbReference type="Rhea" id="RHEA:43636"/>
        <dbReference type="Rhea" id="RHEA-COMP:9752"/>
        <dbReference type="Rhea" id="RHEA-COMP:10731"/>
        <dbReference type="ChEBI" id="CHEBI:15377"/>
        <dbReference type="ChEBI" id="CHEBI:17154"/>
        <dbReference type="ChEBI" id="CHEBI:29969"/>
        <dbReference type="ChEBI" id="CHEBI:57540"/>
        <dbReference type="ChEBI" id="CHEBI:61930"/>
        <dbReference type="ChEBI" id="CHEBI:83767"/>
        <dbReference type="EC" id="2.3.1.286"/>
    </reaction>
</comment>
<dbReference type="InterPro" id="IPR050134">
    <property type="entry name" value="NAD-dep_sirtuin_deacylases"/>
</dbReference>
<dbReference type="InterPro" id="IPR026590">
    <property type="entry name" value="Ssirtuin_cat_dom"/>
</dbReference>
<dbReference type="STRING" id="1089455.MOPEL_007_00930"/>
<keyword evidence="3 5" id="KW-0862">Zinc</keyword>
<dbReference type="AlphaFoldDB" id="H5UNG9"/>
<dbReference type="GO" id="GO:0070403">
    <property type="term" value="F:NAD+ binding"/>
    <property type="evidence" value="ECO:0007669"/>
    <property type="project" value="UniProtKB-UniRule"/>
</dbReference>
<keyword evidence="1 5" id="KW-0808">Transferase</keyword>
<keyword evidence="5" id="KW-0963">Cytoplasm</keyword>
<dbReference type="HAMAP" id="MF_01967">
    <property type="entry name" value="Sirtuin_ClassII"/>
    <property type="match status" value="1"/>
</dbReference>
<organism evidence="9 10">
    <name type="scientific">Mobilicoccus pelagius NBRC 104925</name>
    <dbReference type="NCBI Taxonomy" id="1089455"/>
    <lineage>
        <taxon>Bacteria</taxon>
        <taxon>Bacillati</taxon>
        <taxon>Actinomycetota</taxon>
        <taxon>Actinomycetes</taxon>
        <taxon>Micrococcales</taxon>
        <taxon>Dermatophilaceae</taxon>
        <taxon>Mobilicoccus</taxon>
    </lineage>
</organism>
<feature type="binding site" evidence="5 6">
    <location>
        <position position="179"/>
    </location>
    <ligand>
        <name>Zn(2+)</name>
        <dbReference type="ChEBI" id="CHEBI:29105"/>
    </ligand>
</feature>
<dbReference type="InterPro" id="IPR026587">
    <property type="entry name" value="Sirtuin_class_II"/>
</dbReference>
<keyword evidence="2 5" id="KW-0479">Metal-binding</keyword>
<evidence type="ECO:0000313" key="10">
    <source>
        <dbReference type="Proteomes" id="UP000004367"/>
    </source>
</evidence>
<dbReference type="PANTHER" id="PTHR11085:SF10">
    <property type="entry name" value="NAD-DEPENDENT PROTEIN DEACYLASE SIRTUIN-5, MITOCHONDRIAL-RELATED"/>
    <property type="match status" value="1"/>
</dbReference>
<comment type="cofactor">
    <cofactor evidence="5">
        <name>Zn(2+)</name>
        <dbReference type="ChEBI" id="CHEBI:29105"/>
    </cofactor>
    <text evidence="5">Binds 1 zinc ion per subunit.</text>
</comment>
<dbReference type="GO" id="GO:0005737">
    <property type="term" value="C:cytoplasm"/>
    <property type="evidence" value="ECO:0007669"/>
    <property type="project" value="UniProtKB-SubCell"/>
</dbReference>
<name>H5UNG9_9MICO</name>
<evidence type="ECO:0000256" key="4">
    <source>
        <dbReference type="ARBA" id="ARBA00023027"/>
    </source>
</evidence>
<feature type="binding site" evidence="5 6">
    <location>
        <position position="176"/>
    </location>
    <ligand>
        <name>Zn(2+)</name>
        <dbReference type="ChEBI" id="CHEBI:29105"/>
    </ligand>
</feature>
<evidence type="ECO:0000313" key="9">
    <source>
        <dbReference type="EMBL" id="GAB47277.1"/>
    </source>
</evidence>
<dbReference type="PROSITE" id="PS50305">
    <property type="entry name" value="SIRTUIN"/>
    <property type="match status" value="1"/>
</dbReference>
<feature type="region of interest" description="Disordered" evidence="7">
    <location>
        <begin position="1"/>
        <end position="45"/>
    </location>
</feature>
<dbReference type="Proteomes" id="UP000004367">
    <property type="component" value="Unassembled WGS sequence"/>
</dbReference>
<dbReference type="GO" id="GO:0017136">
    <property type="term" value="F:histone deacetylase activity, NAD-dependent"/>
    <property type="evidence" value="ECO:0007669"/>
    <property type="project" value="TreeGrafter"/>
</dbReference>
<dbReference type="GO" id="GO:0008270">
    <property type="term" value="F:zinc ion binding"/>
    <property type="evidence" value="ECO:0007669"/>
    <property type="project" value="UniProtKB-UniRule"/>
</dbReference>
<comment type="subcellular location">
    <subcellularLocation>
        <location evidence="5">Cytoplasm</location>
    </subcellularLocation>
</comment>
<evidence type="ECO:0000256" key="3">
    <source>
        <dbReference type="ARBA" id="ARBA00022833"/>
    </source>
</evidence>
<comment type="similarity">
    <text evidence="5">Belongs to the sirtuin family. Class II subfamily.</text>
</comment>
<comment type="function">
    <text evidence="5">NAD-dependent protein deacetylase which modulates the activities of several enzymes which are inactive in their acetylated form.</text>
</comment>
<feature type="binding site" evidence="5">
    <location>
        <begin position="270"/>
        <end position="272"/>
    </location>
    <ligand>
        <name>NAD(+)</name>
        <dbReference type="ChEBI" id="CHEBI:57540"/>
    </ligand>
</feature>
<sequence length="348" mass="37829">MGEHPEAREEGLTDRPRHGDARRTDRRHTDDRPAARRAGRGILGGVNAPHTDLDVLHEIADLVAGGRVCVLTGAGMSTESGIPDYRGPDGQRRVQPMTYQEFTAGPDSRRRYWSRAHVGWQRFAASRPNAGHRVVAALQRHGFADSIITQNVDGLHQRAGAADVLELHGTLSLVRCLTCENRIPREDMEARLARLNPGFAERVRTGEIRPDGDVTLADADVASFVLATCERCGADTLKPDVVYFGENVPKDRVARAYEAVDASQTLLVLGSSLKVMSGYRFVRHSHKAGRPVAIVTRGRTRGDAEATHRLDAGLGETLVALARTLGLEEDFGPVVDGEYATGLPLGLT</sequence>
<evidence type="ECO:0000256" key="1">
    <source>
        <dbReference type="ARBA" id="ARBA00022679"/>
    </source>
</evidence>
<feature type="compositionally biased region" description="Basic and acidic residues" evidence="7">
    <location>
        <begin position="1"/>
        <end position="34"/>
    </location>
</feature>
<dbReference type="EC" id="2.3.1.286" evidence="5"/>
<dbReference type="InterPro" id="IPR029035">
    <property type="entry name" value="DHS-like_NAD/FAD-binding_dom"/>
</dbReference>
<dbReference type="Gene3D" id="3.30.1600.10">
    <property type="entry name" value="SIR2/SIRT2 'Small Domain"/>
    <property type="match status" value="1"/>
</dbReference>
<keyword evidence="4 5" id="KW-0520">NAD</keyword>
<feature type="binding site" evidence="5">
    <location>
        <position position="314"/>
    </location>
    <ligand>
        <name>NAD(+)</name>
        <dbReference type="ChEBI" id="CHEBI:57540"/>
    </ligand>
</feature>